<protein>
    <recommendedName>
        <fullName evidence="6">Endonuclease V</fullName>
        <ecNumber evidence="6">3.1.21.7</ecNumber>
    </recommendedName>
    <alternativeName>
        <fullName evidence="6">Deoxyinosine 3'endonuclease</fullName>
    </alternativeName>
    <alternativeName>
        <fullName evidence="6">Deoxyribonuclease V</fullName>
        <shortName evidence="6">DNase V</shortName>
    </alternativeName>
</protein>
<dbReference type="GO" id="GO:0005737">
    <property type="term" value="C:cytoplasm"/>
    <property type="evidence" value="ECO:0007669"/>
    <property type="project" value="UniProtKB-SubCell"/>
</dbReference>
<keyword evidence="6" id="KW-0234">DNA repair</keyword>
<comment type="similarity">
    <text evidence="6">Belongs to the endonuclease V family.</text>
</comment>
<comment type="function">
    <text evidence="6">DNA repair enzyme involved in the repair of deaminated bases. Selectively cleaves double-stranded DNA at the second phosphodiester bond 3' to a deoxyinosine leaving behind the intact lesion on the nicked DNA.</text>
</comment>
<dbReference type="GO" id="GO:0000287">
    <property type="term" value="F:magnesium ion binding"/>
    <property type="evidence" value="ECO:0007669"/>
    <property type="project" value="UniProtKB-UniRule"/>
</dbReference>
<comment type="catalytic activity">
    <reaction evidence="6">
        <text>Endonucleolytic cleavage at apurinic or apyrimidinic sites to products with a 5'-phosphate.</text>
        <dbReference type="EC" id="3.1.21.7"/>
    </reaction>
</comment>
<keyword evidence="8" id="KW-1185">Reference proteome</keyword>
<keyword evidence="6" id="KW-0479">Metal-binding</keyword>
<evidence type="ECO:0000313" key="8">
    <source>
        <dbReference type="Proteomes" id="UP000283993"/>
    </source>
</evidence>
<comment type="subcellular location">
    <subcellularLocation>
        <location evidence="1 6">Cytoplasm</location>
    </subcellularLocation>
</comment>
<dbReference type="GO" id="GO:0016891">
    <property type="term" value="F:RNA endonuclease activity producing 5'-phosphomonoesters, hydrolytic mechanism"/>
    <property type="evidence" value="ECO:0007669"/>
    <property type="project" value="TreeGrafter"/>
</dbReference>
<dbReference type="AlphaFoldDB" id="A0A423PGP1"/>
<accession>A0A423PGP1</accession>
<keyword evidence="3 6" id="KW-0540">Nuclease</keyword>
<comment type="cofactor">
    <cofactor evidence="6">
        <name>Mg(2+)</name>
        <dbReference type="ChEBI" id="CHEBI:18420"/>
    </cofactor>
</comment>
<evidence type="ECO:0000256" key="1">
    <source>
        <dbReference type="ARBA" id="ARBA00004496"/>
    </source>
</evidence>
<keyword evidence="6" id="KW-0460">Magnesium</keyword>
<dbReference type="PANTHER" id="PTHR28511:SF1">
    <property type="entry name" value="ENDONUCLEASE V"/>
    <property type="match status" value="1"/>
</dbReference>
<keyword evidence="2 6" id="KW-0963">Cytoplasm</keyword>
<evidence type="ECO:0000256" key="5">
    <source>
        <dbReference type="ARBA" id="ARBA00022801"/>
    </source>
</evidence>
<keyword evidence="6" id="KW-0227">DNA damage</keyword>
<dbReference type="GO" id="GO:0003727">
    <property type="term" value="F:single-stranded RNA binding"/>
    <property type="evidence" value="ECO:0007669"/>
    <property type="project" value="TreeGrafter"/>
</dbReference>
<evidence type="ECO:0000256" key="4">
    <source>
        <dbReference type="ARBA" id="ARBA00022759"/>
    </source>
</evidence>
<sequence>MPDTPGVVRRQTTDGRICLDHDWPQDARACRTLQRELADRVDTRHDTGPVATLGGVDIGFEDGGRTTRAAAVVLDATTLAVRERRLVRVPTRMPYIPGLLSFREIPGALAALEALETPPDLILVDGHGIAHPRRLGVATHLGLVTGRPTIGVAKKRLTGTHGPAPERRGAWTPLYDGETVIGAVLRSRERVKPIFISPGHRVDLDNAIAWTLQALTRYRLPETTRVADRLASGKPDF</sequence>
<dbReference type="PANTHER" id="PTHR28511">
    <property type="entry name" value="ENDONUCLEASE V"/>
    <property type="match status" value="1"/>
</dbReference>
<dbReference type="EC" id="3.1.21.7" evidence="6"/>
<keyword evidence="4 6" id="KW-0255">Endonuclease</keyword>
<feature type="binding site" evidence="6">
    <location>
        <position position="125"/>
    </location>
    <ligand>
        <name>Mg(2+)</name>
        <dbReference type="ChEBI" id="CHEBI:18420"/>
    </ligand>
</feature>
<comment type="caution">
    <text evidence="7">The sequence shown here is derived from an EMBL/GenBank/DDBJ whole genome shotgun (WGS) entry which is preliminary data.</text>
</comment>
<keyword evidence="5 6" id="KW-0378">Hydrolase</keyword>
<dbReference type="RefSeq" id="WP_123631972.1">
    <property type="nucleotide sequence ID" value="NZ_AYKH01000041.1"/>
</dbReference>
<dbReference type="GO" id="GO:0006281">
    <property type="term" value="P:DNA repair"/>
    <property type="evidence" value="ECO:0007669"/>
    <property type="project" value="UniProtKB-UniRule"/>
</dbReference>
<dbReference type="Pfam" id="PF04493">
    <property type="entry name" value="Endonuclease_5"/>
    <property type="match status" value="1"/>
</dbReference>
<dbReference type="HAMAP" id="MF_00801">
    <property type="entry name" value="Endonuclease_5"/>
    <property type="match status" value="1"/>
</dbReference>
<dbReference type="EMBL" id="AYKH01000041">
    <property type="protein sequence ID" value="ROO24646.1"/>
    <property type="molecule type" value="Genomic_DNA"/>
</dbReference>
<proteinExistence type="inferred from homology"/>
<evidence type="ECO:0000256" key="6">
    <source>
        <dbReference type="HAMAP-Rule" id="MF_00801"/>
    </source>
</evidence>
<evidence type="ECO:0000256" key="3">
    <source>
        <dbReference type="ARBA" id="ARBA00022722"/>
    </source>
</evidence>
<dbReference type="Proteomes" id="UP000283993">
    <property type="component" value="Unassembled WGS sequence"/>
</dbReference>
<dbReference type="GO" id="GO:0043737">
    <property type="term" value="F:deoxyribonuclease V activity"/>
    <property type="evidence" value="ECO:0007669"/>
    <property type="project" value="UniProtKB-UniRule"/>
</dbReference>
<feature type="site" description="Interaction with target DNA" evidence="6">
    <location>
        <position position="95"/>
    </location>
</feature>
<organism evidence="7 8">
    <name type="scientific">Salinisphaera orenii MK-B5</name>
    <dbReference type="NCBI Taxonomy" id="856730"/>
    <lineage>
        <taxon>Bacteria</taxon>
        <taxon>Pseudomonadati</taxon>
        <taxon>Pseudomonadota</taxon>
        <taxon>Gammaproteobacteria</taxon>
        <taxon>Salinisphaerales</taxon>
        <taxon>Salinisphaeraceae</taxon>
        <taxon>Salinisphaera</taxon>
    </lineage>
</organism>
<dbReference type="InterPro" id="IPR007581">
    <property type="entry name" value="Endonuclease-V"/>
</dbReference>
<dbReference type="Gene3D" id="3.30.2170.10">
    <property type="entry name" value="archaeoglobus fulgidus dsm 4304 superfamily"/>
    <property type="match status" value="1"/>
</dbReference>
<evidence type="ECO:0000256" key="2">
    <source>
        <dbReference type="ARBA" id="ARBA00022490"/>
    </source>
</evidence>
<dbReference type="NCBIfam" id="NF008629">
    <property type="entry name" value="PRK11617.1"/>
    <property type="match status" value="1"/>
</dbReference>
<reference evidence="7 8" key="1">
    <citation type="submission" date="2013-10" db="EMBL/GenBank/DDBJ databases">
        <title>Salinisphaera orenii MK-B5 Genome Sequencing.</title>
        <authorList>
            <person name="Lai Q."/>
            <person name="Li C."/>
            <person name="Shao Z."/>
        </authorList>
    </citation>
    <scope>NUCLEOTIDE SEQUENCE [LARGE SCALE GENOMIC DNA]</scope>
    <source>
        <strain evidence="7 8">MK-B5</strain>
    </source>
</reference>
<name>A0A423PGP1_9GAMM</name>
<evidence type="ECO:0000313" key="7">
    <source>
        <dbReference type="EMBL" id="ROO24646.1"/>
    </source>
</evidence>
<feature type="binding site" evidence="6">
    <location>
        <position position="57"/>
    </location>
    <ligand>
        <name>Mg(2+)</name>
        <dbReference type="ChEBI" id="CHEBI:18420"/>
    </ligand>
</feature>
<gene>
    <name evidence="6" type="primary">nfi</name>
    <name evidence="7" type="ORF">SAOR_13985</name>
</gene>
<dbReference type="CDD" id="cd06559">
    <property type="entry name" value="Endonuclease_V"/>
    <property type="match status" value="1"/>
</dbReference>